<dbReference type="AlphaFoldDB" id="M7PJ57"/>
<dbReference type="HOGENOM" id="CLU_419265_0_0_1"/>
<sequence>MYFLFNLVDIILNIMSKFHKNDIFSDFFPKEKSIIVLRKQKSKIQFNSDPLIQPLEEKSLELLSRKLIYDCPDGMDDTSINEIDSMKPSHVFVSLDLFNQIIRNMKFSFNKKQIQKYAKLNGLKNLSRCNRDQLIEAILKEIWGLKISDNICSDILMVKEIYVNKRDLFFMTRSNKYVLQQWARNYQAKIYIDFDKLFLRVEALKSNIERIKERIAQMAKDIKIEDIDIKCFSMPEYFNDRHISEISFLSGAFIEKIDINRIRITTLRNELEPLDNAKILICMSLISNDCKNYSLIYNNSPNNNSFYYFGEKFSLPWFLRRQKWARWKTIIYRNENKFFSKDENVKKLLENEYYIMIENGFLKLNSNVILMLYDIRKFLDIHMVYSNNFSKVKVQYDIIFGYVLHDYSLENIYKQFSIFQLRQYFEKNVKNDEIRRIFCSNISRASSFIHKLKSGYKDEFLDKFYKKILRLKFVPSPWVHSNLDNSYIEIDLELDNKGNICNTMVKYISCESILDVLLPECGSDLRISRKTFSFLDPNNKLLMAYLNMIQIGITSNKLRISSTLSVEIPSESEDVSKAKEYILIRMEYINQFDFKFNKFLLRFLIIEENMKTRRAELKLLSSEFNIMNSTITKLNDQDWKDFINDALIILNELS</sequence>
<feature type="domain" description="SLS1 N-terminal" evidence="3">
    <location>
        <begin position="76"/>
        <end position="147"/>
    </location>
</feature>
<gene>
    <name evidence="5" type="ORF">PNEG_01201</name>
</gene>
<dbReference type="Proteomes" id="UP000011958">
    <property type="component" value="Unassembled WGS sequence"/>
</dbReference>
<feature type="domain" description="SLS1 C-terminal" evidence="4">
    <location>
        <begin position="314"/>
        <end position="647"/>
    </location>
</feature>
<proteinExistence type="predicted"/>
<dbReference type="STRING" id="1069680.M7PJ57"/>
<reference evidence="6" key="1">
    <citation type="journal article" date="2016" name="Nat. Commun.">
        <title>Genome analysis of three Pneumocystis species reveals adaptation mechanisms to life exclusively in mammalian hosts.</title>
        <authorList>
            <person name="Ma L."/>
            <person name="Chen Z."/>
            <person name="Huang D.W."/>
            <person name="Kutty G."/>
            <person name="Ishihara M."/>
            <person name="Wang H."/>
            <person name="Abouelleil A."/>
            <person name="Bishop L."/>
            <person name="Davey E."/>
            <person name="Deng R."/>
            <person name="Deng X."/>
            <person name="Fan L."/>
            <person name="Fantoni G."/>
            <person name="Fitzgerald M."/>
            <person name="Gogineni E."/>
            <person name="Goldberg J.M."/>
            <person name="Handley G."/>
            <person name="Hu X."/>
            <person name="Huber C."/>
            <person name="Jiao X."/>
            <person name="Jones K."/>
            <person name="Levin J.Z."/>
            <person name="Liu Y."/>
            <person name="Macdonald P."/>
            <person name="Melnikov A."/>
            <person name="Raley C."/>
            <person name="Sassi M."/>
            <person name="Sherman B.T."/>
            <person name="Song X."/>
            <person name="Sykes S."/>
            <person name="Tran B."/>
            <person name="Walsh L."/>
            <person name="Xia Y."/>
            <person name="Yang J."/>
            <person name="Young S."/>
            <person name="Zeng Q."/>
            <person name="Zheng X."/>
            <person name="Stephens R."/>
            <person name="Nusbaum C."/>
            <person name="Birren B.W."/>
            <person name="Azadi P."/>
            <person name="Lempicki R.A."/>
            <person name="Cuomo C.A."/>
            <person name="Kovacs J.A."/>
        </authorList>
    </citation>
    <scope>NUCLEOTIDE SEQUENCE [LARGE SCALE GENOMIC DNA]</scope>
    <source>
        <strain evidence="6">B123</strain>
    </source>
</reference>
<evidence type="ECO:0000313" key="6">
    <source>
        <dbReference type="Proteomes" id="UP000011958"/>
    </source>
</evidence>
<dbReference type="Pfam" id="PF14611">
    <property type="entry name" value="KH_SLS1_1"/>
    <property type="match status" value="1"/>
</dbReference>
<keyword evidence="1" id="KW-0175">Coiled coil</keyword>
<dbReference type="Pfam" id="PF20776">
    <property type="entry name" value="SLS1_N"/>
    <property type="match status" value="1"/>
</dbReference>
<feature type="coiled-coil region" evidence="1">
    <location>
        <begin position="194"/>
        <end position="221"/>
    </location>
</feature>
<evidence type="ECO:0000256" key="1">
    <source>
        <dbReference type="SAM" id="Coils"/>
    </source>
</evidence>
<dbReference type="OrthoDB" id="10069295at2759"/>
<evidence type="ECO:0000259" key="2">
    <source>
        <dbReference type="Pfam" id="PF14611"/>
    </source>
</evidence>
<dbReference type="OMA" id="KFSPSPW"/>
<accession>M7PJ57</accession>
<keyword evidence="6" id="KW-1185">Reference proteome</keyword>
<dbReference type="InterPro" id="IPR032741">
    <property type="entry name" value="Sls1_KH-1"/>
</dbReference>
<feature type="domain" description="SLS1 first KH" evidence="2">
    <location>
        <begin position="160"/>
        <end position="222"/>
    </location>
</feature>
<organism evidence="5 6">
    <name type="scientific">Pneumocystis murina (strain B123)</name>
    <name type="common">Mouse pneumocystis pneumonia agent</name>
    <name type="synonym">Pneumocystis carinii f. sp. muris</name>
    <dbReference type="NCBI Taxonomy" id="1069680"/>
    <lineage>
        <taxon>Eukaryota</taxon>
        <taxon>Fungi</taxon>
        <taxon>Dikarya</taxon>
        <taxon>Ascomycota</taxon>
        <taxon>Taphrinomycotina</taxon>
        <taxon>Pneumocystomycetes</taxon>
        <taxon>Pneumocystaceae</taxon>
        <taxon>Pneumocystis</taxon>
    </lineage>
</organism>
<dbReference type="eggNOG" id="ENOG502RS0A">
    <property type="taxonomic scope" value="Eukaryota"/>
</dbReference>
<evidence type="ECO:0000259" key="4">
    <source>
        <dbReference type="Pfam" id="PF20778"/>
    </source>
</evidence>
<name>M7PJ57_PNEMU</name>
<dbReference type="VEuPathDB" id="FungiDB:PNEG_01201"/>
<dbReference type="GeneID" id="19894898"/>
<dbReference type="RefSeq" id="XP_007873118.1">
    <property type="nucleotide sequence ID" value="XM_007874927.1"/>
</dbReference>
<comment type="caution">
    <text evidence="5">The sequence shown here is derived from an EMBL/GenBank/DDBJ whole genome shotgun (WGS) entry which is preliminary data.</text>
</comment>
<evidence type="ECO:0000313" key="5">
    <source>
        <dbReference type="EMBL" id="EMR10489.1"/>
    </source>
</evidence>
<dbReference type="Pfam" id="PF20778">
    <property type="entry name" value="SLS1_C"/>
    <property type="match status" value="1"/>
</dbReference>
<dbReference type="EMBL" id="AFWA02000006">
    <property type="protein sequence ID" value="EMR10489.1"/>
    <property type="molecule type" value="Genomic_DNA"/>
</dbReference>
<dbReference type="InterPro" id="IPR048401">
    <property type="entry name" value="SLS1_C"/>
</dbReference>
<dbReference type="InterPro" id="IPR048400">
    <property type="entry name" value="SLS1_N"/>
</dbReference>
<evidence type="ECO:0000259" key="3">
    <source>
        <dbReference type="Pfam" id="PF20776"/>
    </source>
</evidence>
<protein>
    <submittedName>
        <fullName evidence="5">Uncharacterized protein</fullName>
    </submittedName>
</protein>
<dbReference type="GO" id="GO:0005743">
    <property type="term" value="C:mitochondrial inner membrane"/>
    <property type="evidence" value="ECO:0007669"/>
    <property type="project" value="InterPro"/>
</dbReference>